<organism evidence="2 3">
    <name type="scientific">Phytophthora infestans</name>
    <name type="common">Potato late blight agent</name>
    <name type="synonym">Botrytis infestans</name>
    <dbReference type="NCBI Taxonomy" id="4787"/>
    <lineage>
        <taxon>Eukaryota</taxon>
        <taxon>Sar</taxon>
        <taxon>Stramenopiles</taxon>
        <taxon>Oomycota</taxon>
        <taxon>Peronosporomycetes</taxon>
        <taxon>Peronosporales</taxon>
        <taxon>Peronosporaceae</taxon>
        <taxon>Phytophthora</taxon>
    </lineage>
</organism>
<protein>
    <submittedName>
        <fullName evidence="2">Uncharacterized protein</fullName>
    </submittedName>
</protein>
<evidence type="ECO:0000313" key="3">
    <source>
        <dbReference type="Proteomes" id="UP000704712"/>
    </source>
</evidence>
<dbReference type="EMBL" id="JAACNO010003127">
    <property type="protein sequence ID" value="KAF4128324.1"/>
    <property type="molecule type" value="Genomic_DNA"/>
</dbReference>
<feature type="compositionally biased region" description="Low complexity" evidence="1">
    <location>
        <begin position="105"/>
        <end position="118"/>
    </location>
</feature>
<name>A0A8S9TP40_PHYIN</name>
<proteinExistence type="predicted"/>
<dbReference type="AlphaFoldDB" id="A0A8S9TP40"/>
<feature type="region of interest" description="Disordered" evidence="1">
    <location>
        <begin position="41"/>
        <end position="77"/>
    </location>
</feature>
<evidence type="ECO:0000256" key="1">
    <source>
        <dbReference type="SAM" id="MobiDB-lite"/>
    </source>
</evidence>
<evidence type="ECO:0000313" key="2">
    <source>
        <dbReference type="EMBL" id="KAF4128324.1"/>
    </source>
</evidence>
<comment type="caution">
    <text evidence="2">The sequence shown here is derived from an EMBL/GenBank/DDBJ whole genome shotgun (WGS) entry which is preliminary data.</text>
</comment>
<feature type="region of interest" description="Disordered" evidence="1">
    <location>
        <begin position="93"/>
        <end position="118"/>
    </location>
</feature>
<gene>
    <name evidence="2" type="ORF">GN958_ATG22402</name>
</gene>
<reference evidence="2" key="1">
    <citation type="submission" date="2020-03" db="EMBL/GenBank/DDBJ databases">
        <title>Hybrid Assembly of Korean Phytophthora infestans isolates.</title>
        <authorList>
            <person name="Prokchorchik M."/>
            <person name="Lee Y."/>
            <person name="Seo J."/>
            <person name="Cho J.-H."/>
            <person name="Park Y.-E."/>
            <person name="Jang D.-C."/>
            <person name="Im J.-S."/>
            <person name="Choi J.-G."/>
            <person name="Park H.-J."/>
            <person name="Lee G.-B."/>
            <person name="Lee Y.-G."/>
            <person name="Hong S.-Y."/>
            <person name="Cho K."/>
            <person name="Sohn K.H."/>
        </authorList>
    </citation>
    <scope>NUCLEOTIDE SEQUENCE</scope>
    <source>
        <strain evidence="2">KR_2_A2</strain>
    </source>
</reference>
<accession>A0A8S9TP40</accession>
<sequence length="118" mass="13466">MLLTADKSVIVQYDSDFEDNRPLRSPTKLFAYYLELLSDEEHQEQDESYQGNDHDDEEDKKIPKKTSTKMPTTKMTWKTDKEAVNNLTFIDNEAAYNAGDKPSKTSKPSSISPDSQTP</sequence>
<dbReference type="Proteomes" id="UP000704712">
    <property type="component" value="Unassembled WGS sequence"/>
</dbReference>